<comment type="caution">
    <text evidence="4">The sequence shown here is derived from an EMBL/GenBank/DDBJ whole genome shotgun (WGS) entry which is preliminary data.</text>
</comment>
<keyword evidence="2" id="KW-0812">Transmembrane</keyword>
<feature type="compositionally biased region" description="Low complexity" evidence="1">
    <location>
        <begin position="451"/>
        <end position="464"/>
    </location>
</feature>
<feature type="domain" description="Putative Flp pilus-assembly TadG-like N-terminal" evidence="3">
    <location>
        <begin position="16"/>
        <end position="63"/>
    </location>
</feature>
<dbReference type="Pfam" id="PF13400">
    <property type="entry name" value="Tad"/>
    <property type="match status" value="1"/>
</dbReference>
<keyword evidence="5" id="KW-1185">Reference proteome</keyword>
<feature type="compositionally biased region" description="Polar residues" evidence="1">
    <location>
        <begin position="441"/>
        <end position="450"/>
    </location>
</feature>
<keyword evidence="2" id="KW-1133">Transmembrane helix</keyword>
<keyword evidence="2" id="KW-0472">Membrane</keyword>
<proteinExistence type="predicted"/>
<dbReference type="AlphaFoldDB" id="A0A1S1Q2W1"/>
<protein>
    <recommendedName>
        <fullName evidence="3">Putative Flp pilus-assembly TadG-like N-terminal domain-containing protein</fullName>
    </recommendedName>
</protein>
<feature type="region of interest" description="Disordered" evidence="1">
    <location>
        <begin position="399"/>
        <end position="423"/>
    </location>
</feature>
<dbReference type="InterPro" id="IPR028087">
    <property type="entry name" value="Tad_N"/>
</dbReference>
<evidence type="ECO:0000313" key="4">
    <source>
        <dbReference type="EMBL" id="OHV29233.1"/>
    </source>
</evidence>
<dbReference type="EMBL" id="MBLM01000163">
    <property type="protein sequence ID" value="OHV29233.1"/>
    <property type="molecule type" value="Genomic_DNA"/>
</dbReference>
<organism evidence="4 5">
    <name type="scientific">Parafrankia colletiae</name>
    <dbReference type="NCBI Taxonomy" id="573497"/>
    <lineage>
        <taxon>Bacteria</taxon>
        <taxon>Bacillati</taxon>
        <taxon>Actinomycetota</taxon>
        <taxon>Actinomycetes</taxon>
        <taxon>Frankiales</taxon>
        <taxon>Frankiaceae</taxon>
        <taxon>Parafrankia</taxon>
    </lineage>
</organism>
<feature type="compositionally biased region" description="Low complexity" evidence="1">
    <location>
        <begin position="400"/>
        <end position="413"/>
    </location>
</feature>
<dbReference type="InterPro" id="IPR021202">
    <property type="entry name" value="Rv3654c-like"/>
</dbReference>
<feature type="region of interest" description="Disordered" evidence="1">
    <location>
        <begin position="441"/>
        <end position="464"/>
    </location>
</feature>
<evidence type="ECO:0000256" key="2">
    <source>
        <dbReference type="SAM" id="Phobius"/>
    </source>
</evidence>
<feature type="compositionally biased region" description="Low complexity" evidence="1">
    <location>
        <begin position="205"/>
        <end position="216"/>
    </location>
</feature>
<sequence length="464" mass="45263">MTSTVPGASPPATDQGSATIWLLGGLMVLILAGSTALSLLQVDSARQRAATAADLAALAAAADRSATADLACQRARDTAHANIARMTSCEIDDTGVIVAVEADLPGPLHAFGPARARARAGPWEGAPNAYTAATPTRVGAGQPEGQLVRAPVVDAGVPAGLPLSDVSPPAAPSAGRDSCFFRRRSATRATTRSARGVGGFGSAGRGEAPPARPAGGADWAAGTTGPGAVAATAGPACCAGELVTAAAGRASRGLAGPVARGLAASGVSGPGRPIDSGSVGTVAEPAARPAGAEAGGGGGAAATRGAAVARGAAPGTGMPAGASAVRARLGAGPGRGFVPACPVRAGAAPIEAGTGVGAVRAGTGCGAGTARVIAARSRARWRSSLRRCRSRAKPCSPICTPATTRTPVARPSTNRPQMSKDSDCPMIITSVWPEFSSTMSAVSTPASSNRTTPTVTTGTSRFLP</sequence>
<evidence type="ECO:0000259" key="3">
    <source>
        <dbReference type="Pfam" id="PF13400"/>
    </source>
</evidence>
<evidence type="ECO:0000256" key="1">
    <source>
        <dbReference type="SAM" id="MobiDB-lite"/>
    </source>
</evidence>
<dbReference type="Proteomes" id="UP000179627">
    <property type="component" value="Unassembled WGS sequence"/>
</dbReference>
<feature type="region of interest" description="Disordered" evidence="1">
    <location>
        <begin position="186"/>
        <end position="216"/>
    </location>
</feature>
<dbReference type="OrthoDB" id="9822467at2"/>
<feature type="transmembrane region" description="Helical" evidence="2">
    <location>
        <begin position="20"/>
        <end position="40"/>
    </location>
</feature>
<reference evidence="5" key="1">
    <citation type="submission" date="2016-07" db="EMBL/GenBank/DDBJ databases">
        <title>Sequence Frankia sp. strain CcI1.17.</title>
        <authorList>
            <person name="Ghodhbane-Gtari F."/>
            <person name="Swanson E."/>
            <person name="Gueddou A."/>
            <person name="Morris K."/>
            <person name="Hezbri K."/>
            <person name="Ktari A."/>
            <person name="Nouioui I."/>
            <person name="Abebe-Akele F."/>
            <person name="Simpson S."/>
            <person name="Thomas K."/>
            <person name="Gtari M."/>
            <person name="Tisa L.S."/>
            <person name="Hurst S."/>
        </authorList>
    </citation>
    <scope>NUCLEOTIDE SEQUENCE [LARGE SCALE GENOMIC DNA]</scope>
    <source>
        <strain evidence="5">Cc1.17</strain>
    </source>
</reference>
<accession>A0A1S1Q2W1</accession>
<evidence type="ECO:0000313" key="5">
    <source>
        <dbReference type="Proteomes" id="UP000179627"/>
    </source>
</evidence>
<gene>
    <name evidence="4" type="ORF">CC117_07570</name>
</gene>
<dbReference type="NCBIfam" id="TIGR03816">
    <property type="entry name" value="tadE_like_DECH"/>
    <property type="match status" value="1"/>
</dbReference>
<name>A0A1S1Q2W1_9ACTN</name>